<keyword evidence="4" id="KW-1185">Reference proteome</keyword>
<dbReference type="SMART" id="SM00267">
    <property type="entry name" value="GGDEF"/>
    <property type="match status" value="1"/>
</dbReference>
<sequence>MGKYKLKLSFVIVSMIIIVVLATSGVSIWSSYRNFNDILTQNKNMMQENYVRELSAMSENYIQERLNDPNQAQSIELNMEQLVGKIHDENTISFSTFFKSMIVPLLILFVIILIVAIWIALKIVRPLQKLSTSVERAEGVQELEVINDWYDEVRSLKEVVENVVILSESKISDLTNQLNLDSLTGIPNRRRMDQILNELIFNRVPHAIVLIDLDDFKSINDTYGHTMGDEVLKSFANHMQNNIGKQGMCFRYGGEEFMVILPSATVDIAIEIAENLRIKQALLDTACGRPVTLSAGITAFTTNIMNPNQLISIADQALYKAKQSGRNCTCVVDELSEKIIK</sequence>
<dbReference type="PANTHER" id="PTHR45138:SF9">
    <property type="entry name" value="DIGUANYLATE CYCLASE DGCM-RELATED"/>
    <property type="match status" value="1"/>
</dbReference>
<dbReference type="Gene3D" id="3.30.70.270">
    <property type="match status" value="1"/>
</dbReference>
<dbReference type="Gene3D" id="6.10.340.10">
    <property type="match status" value="1"/>
</dbReference>
<evidence type="ECO:0000313" key="4">
    <source>
        <dbReference type="Proteomes" id="UP000373269"/>
    </source>
</evidence>
<dbReference type="InterPro" id="IPR029787">
    <property type="entry name" value="Nucleotide_cyclase"/>
</dbReference>
<dbReference type="SUPFAM" id="SSF55073">
    <property type="entry name" value="Nucleotide cyclase"/>
    <property type="match status" value="1"/>
</dbReference>
<name>A0ABX6D4Q0_9BACI</name>
<reference evidence="3 4" key="1">
    <citation type="submission" date="2019-11" db="EMBL/GenBank/DDBJ databases">
        <title>Whole Genome Sequencing and Comparative Genomic Analyses of Lysinibacillus pakistanensis LZH-9, a Halotolerant Strain with Excellent COD Removal Capability.</title>
        <authorList>
            <person name="Zhou H."/>
        </authorList>
    </citation>
    <scope>NUCLEOTIDE SEQUENCE [LARGE SCALE GENOMIC DNA]</scope>
    <source>
        <strain evidence="3 4">LZH-9</strain>
    </source>
</reference>
<evidence type="ECO:0000259" key="2">
    <source>
        <dbReference type="PROSITE" id="PS50887"/>
    </source>
</evidence>
<dbReference type="NCBIfam" id="TIGR00254">
    <property type="entry name" value="GGDEF"/>
    <property type="match status" value="1"/>
</dbReference>
<feature type="domain" description="GGDEF" evidence="2">
    <location>
        <begin position="204"/>
        <end position="334"/>
    </location>
</feature>
<dbReference type="Proteomes" id="UP000373269">
    <property type="component" value="Chromosome"/>
</dbReference>
<protein>
    <submittedName>
        <fullName evidence="3">Diguanylate cyclase</fullName>
    </submittedName>
</protein>
<dbReference type="PANTHER" id="PTHR45138">
    <property type="entry name" value="REGULATORY COMPONENTS OF SENSORY TRANSDUCTION SYSTEM"/>
    <property type="match status" value="1"/>
</dbReference>
<organism evidence="3 4">
    <name type="scientific">Lysinibacillus pakistanensis</name>
    <dbReference type="NCBI Taxonomy" id="759811"/>
    <lineage>
        <taxon>Bacteria</taxon>
        <taxon>Bacillati</taxon>
        <taxon>Bacillota</taxon>
        <taxon>Bacilli</taxon>
        <taxon>Bacillales</taxon>
        <taxon>Bacillaceae</taxon>
        <taxon>Lysinibacillus</taxon>
    </lineage>
</organism>
<dbReference type="CDD" id="cd01949">
    <property type="entry name" value="GGDEF"/>
    <property type="match status" value="1"/>
</dbReference>
<dbReference type="PROSITE" id="PS50887">
    <property type="entry name" value="GGDEF"/>
    <property type="match status" value="1"/>
</dbReference>
<dbReference type="InterPro" id="IPR000160">
    <property type="entry name" value="GGDEF_dom"/>
</dbReference>
<proteinExistence type="predicted"/>
<dbReference type="RefSeq" id="WP_054772404.1">
    <property type="nucleotide sequence ID" value="NZ_CP045835.1"/>
</dbReference>
<gene>
    <name evidence="3" type="ORF">GDS87_01920</name>
</gene>
<feature type="transmembrane region" description="Helical" evidence="1">
    <location>
        <begin position="12"/>
        <end position="32"/>
    </location>
</feature>
<dbReference type="InterPro" id="IPR050469">
    <property type="entry name" value="Diguanylate_Cyclase"/>
</dbReference>
<keyword evidence="1" id="KW-0472">Membrane</keyword>
<keyword evidence="1" id="KW-0812">Transmembrane</keyword>
<dbReference type="InterPro" id="IPR043128">
    <property type="entry name" value="Rev_trsase/Diguanyl_cyclase"/>
</dbReference>
<keyword evidence="1" id="KW-1133">Transmembrane helix</keyword>
<evidence type="ECO:0000313" key="3">
    <source>
        <dbReference type="EMBL" id="QGG49760.1"/>
    </source>
</evidence>
<evidence type="ECO:0000256" key="1">
    <source>
        <dbReference type="SAM" id="Phobius"/>
    </source>
</evidence>
<dbReference type="EMBL" id="CP045835">
    <property type="protein sequence ID" value="QGG49760.1"/>
    <property type="molecule type" value="Genomic_DNA"/>
</dbReference>
<feature type="transmembrane region" description="Helical" evidence="1">
    <location>
        <begin position="101"/>
        <end position="121"/>
    </location>
</feature>
<dbReference type="Pfam" id="PF00990">
    <property type="entry name" value="GGDEF"/>
    <property type="match status" value="1"/>
</dbReference>
<accession>A0ABX6D4Q0</accession>